<accession>A0ACA9QG11</accession>
<sequence>NYSLEYLLISIGVSLSNRRVLLLVDEAFLVEASVTVVLGSSV</sequence>
<organism evidence="1 2">
    <name type="scientific">Dentiscutata heterogama</name>
    <dbReference type="NCBI Taxonomy" id="1316150"/>
    <lineage>
        <taxon>Eukaryota</taxon>
        <taxon>Fungi</taxon>
        <taxon>Fungi incertae sedis</taxon>
        <taxon>Mucoromycota</taxon>
        <taxon>Glomeromycotina</taxon>
        <taxon>Glomeromycetes</taxon>
        <taxon>Diversisporales</taxon>
        <taxon>Gigasporaceae</taxon>
        <taxon>Dentiscutata</taxon>
    </lineage>
</organism>
<feature type="non-terminal residue" evidence="1">
    <location>
        <position position="1"/>
    </location>
</feature>
<keyword evidence="2" id="KW-1185">Reference proteome</keyword>
<comment type="caution">
    <text evidence="1">The sequence shown here is derived from an EMBL/GenBank/DDBJ whole genome shotgun (WGS) entry which is preliminary data.</text>
</comment>
<gene>
    <name evidence="1" type="ORF">DHETER_LOCUS14397</name>
</gene>
<dbReference type="Proteomes" id="UP000789702">
    <property type="component" value="Unassembled WGS sequence"/>
</dbReference>
<name>A0ACA9QG11_9GLOM</name>
<evidence type="ECO:0000313" key="2">
    <source>
        <dbReference type="Proteomes" id="UP000789702"/>
    </source>
</evidence>
<proteinExistence type="predicted"/>
<dbReference type="EMBL" id="CAJVPU010043995">
    <property type="protein sequence ID" value="CAG8746814.1"/>
    <property type="molecule type" value="Genomic_DNA"/>
</dbReference>
<protein>
    <submittedName>
        <fullName evidence="1">17404_t:CDS:1</fullName>
    </submittedName>
</protein>
<reference evidence="1" key="1">
    <citation type="submission" date="2021-06" db="EMBL/GenBank/DDBJ databases">
        <authorList>
            <person name="Kallberg Y."/>
            <person name="Tangrot J."/>
            <person name="Rosling A."/>
        </authorList>
    </citation>
    <scope>NUCLEOTIDE SEQUENCE</scope>
    <source>
        <strain evidence="1">IL203A</strain>
    </source>
</reference>
<feature type="non-terminal residue" evidence="1">
    <location>
        <position position="42"/>
    </location>
</feature>
<evidence type="ECO:0000313" key="1">
    <source>
        <dbReference type="EMBL" id="CAG8746814.1"/>
    </source>
</evidence>